<dbReference type="FunFam" id="3.40.50.1820:FF:000134">
    <property type="entry name" value="Kynurenine formamidase"/>
    <property type="match status" value="1"/>
</dbReference>
<proteinExistence type="predicted"/>
<protein>
    <recommendedName>
        <fullName evidence="4">Alpha/beta hydrolase fold-3 domain-containing protein</fullName>
    </recommendedName>
</protein>
<dbReference type="OrthoDB" id="433474at2759"/>
<keyword evidence="3" id="KW-0539">Nucleus</keyword>
<evidence type="ECO:0000259" key="4">
    <source>
        <dbReference type="Pfam" id="PF07859"/>
    </source>
</evidence>
<keyword evidence="2" id="KW-0378">Hydrolase</keyword>
<dbReference type="AlphaFoldDB" id="T1EP92"/>
<evidence type="ECO:0000313" key="6">
    <source>
        <dbReference type="EnsemblMetazoa" id="HelroP159623"/>
    </source>
</evidence>
<reference evidence="6" key="3">
    <citation type="submission" date="2015-06" db="UniProtKB">
        <authorList>
            <consortium name="EnsemblMetazoa"/>
        </authorList>
    </citation>
    <scope>IDENTIFICATION</scope>
</reference>
<dbReference type="OMA" id="WAVAMPS"/>
<accession>T1EP92</accession>
<dbReference type="InterPro" id="IPR013094">
    <property type="entry name" value="AB_hydrolase_3"/>
</dbReference>
<evidence type="ECO:0000256" key="2">
    <source>
        <dbReference type="ARBA" id="ARBA00022801"/>
    </source>
</evidence>
<dbReference type="FunCoup" id="T1EP92">
    <property type="interactions" value="195"/>
</dbReference>
<dbReference type="GO" id="GO:0019441">
    <property type="term" value="P:L-tryptophan catabolic process to kynurenine"/>
    <property type="evidence" value="ECO:0000318"/>
    <property type="project" value="GO_Central"/>
</dbReference>
<dbReference type="InterPro" id="IPR029058">
    <property type="entry name" value="AB_hydrolase_fold"/>
</dbReference>
<organism evidence="6 7">
    <name type="scientific">Helobdella robusta</name>
    <name type="common">Californian leech</name>
    <dbReference type="NCBI Taxonomy" id="6412"/>
    <lineage>
        <taxon>Eukaryota</taxon>
        <taxon>Metazoa</taxon>
        <taxon>Spiralia</taxon>
        <taxon>Lophotrochozoa</taxon>
        <taxon>Annelida</taxon>
        <taxon>Clitellata</taxon>
        <taxon>Hirudinea</taxon>
        <taxon>Rhynchobdellida</taxon>
        <taxon>Glossiphoniidae</taxon>
        <taxon>Helobdella</taxon>
    </lineage>
</organism>
<dbReference type="Pfam" id="PF07859">
    <property type="entry name" value="Abhydrolase_3"/>
    <property type="match status" value="1"/>
</dbReference>
<dbReference type="EMBL" id="AMQM01000288">
    <property type="status" value="NOT_ANNOTATED_CDS"/>
    <property type="molecule type" value="Genomic_DNA"/>
</dbReference>
<evidence type="ECO:0000313" key="7">
    <source>
        <dbReference type="Proteomes" id="UP000015101"/>
    </source>
</evidence>
<dbReference type="GeneID" id="20198392"/>
<dbReference type="PANTHER" id="PTHR48081">
    <property type="entry name" value="AB HYDROLASE SUPERFAMILY PROTEIN C4A8.06C"/>
    <property type="match status" value="1"/>
</dbReference>
<dbReference type="InParanoid" id="T1EP92"/>
<dbReference type="SUPFAM" id="SSF53474">
    <property type="entry name" value="alpha/beta-Hydrolases"/>
    <property type="match status" value="1"/>
</dbReference>
<reference evidence="7" key="1">
    <citation type="submission" date="2012-12" db="EMBL/GenBank/DDBJ databases">
        <authorList>
            <person name="Hellsten U."/>
            <person name="Grimwood J."/>
            <person name="Chapman J.A."/>
            <person name="Shapiro H."/>
            <person name="Aerts A."/>
            <person name="Otillar R.P."/>
            <person name="Terry A.Y."/>
            <person name="Boore J.L."/>
            <person name="Simakov O."/>
            <person name="Marletaz F."/>
            <person name="Cho S.-J."/>
            <person name="Edsinger-Gonzales E."/>
            <person name="Havlak P."/>
            <person name="Kuo D.-H."/>
            <person name="Larsson T."/>
            <person name="Lv J."/>
            <person name="Arendt D."/>
            <person name="Savage R."/>
            <person name="Osoegawa K."/>
            <person name="de Jong P."/>
            <person name="Lindberg D.R."/>
            <person name="Seaver E.C."/>
            <person name="Weisblat D.A."/>
            <person name="Putnam N.H."/>
            <person name="Grigoriev I.V."/>
            <person name="Rokhsar D.S."/>
        </authorList>
    </citation>
    <scope>NUCLEOTIDE SEQUENCE</scope>
</reference>
<name>T1EP92_HELRO</name>
<dbReference type="EnsemblMetazoa" id="HelroT159623">
    <property type="protein sequence ID" value="HelroP159623"/>
    <property type="gene ID" value="HelroG159623"/>
</dbReference>
<dbReference type="STRING" id="6412.T1EP92"/>
<dbReference type="KEGG" id="hro:HELRODRAFT_159623"/>
<keyword evidence="1" id="KW-0963">Cytoplasm</keyword>
<gene>
    <name evidence="6" type="primary">20198392</name>
    <name evidence="5" type="ORF">HELRODRAFT_159623</name>
</gene>
<dbReference type="EMBL" id="KB095811">
    <property type="protein sequence ID" value="ESO13027.1"/>
    <property type="molecule type" value="Genomic_DNA"/>
</dbReference>
<dbReference type="Gene3D" id="3.40.50.1820">
    <property type="entry name" value="alpha/beta hydrolase"/>
    <property type="match status" value="1"/>
</dbReference>
<dbReference type="GO" id="GO:0016787">
    <property type="term" value="F:hydrolase activity"/>
    <property type="evidence" value="ECO:0007669"/>
    <property type="project" value="UniProtKB-KW"/>
</dbReference>
<reference evidence="5 7" key="2">
    <citation type="journal article" date="2013" name="Nature">
        <title>Insights into bilaterian evolution from three spiralian genomes.</title>
        <authorList>
            <person name="Simakov O."/>
            <person name="Marletaz F."/>
            <person name="Cho S.J."/>
            <person name="Edsinger-Gonzales E."/>
            <person name="Havlak P."/>
            <person name="Hellsten U."/>
            <person name="Kuo D.H."/>
            <person name="Larsson T."/>
            <person name="Lv J."/>
            <person name="Arendt D."/>
            <person name="Savage R."/>
            <person name="Osoegawa K."/>
            <person name="de Jong P."/>
            <person name="Grimwood J."/>
            <person name="Chapman J.A."/>
            <person name="Shapiro H."/>
            <person name="Aerts A."/>
            <person name="Otillar R.P."/>
            <person name="Terry A.Y."/>
            <person name="Boore J.L."/>
            <person name="Grigoriev I.V."/>
            <person name="Lindberg D.R."/>
            <person name="Seaver E.C."/>
            <person name="Weisblat D.A."/>
            <person name="Putnam N.H."/>
            <person name="Rokhsar D.S."/>
        </authorList>
    </citation>
    <scope>NUCLEOTIDE SEQUENCE</scope>
</reference>
<evidence type="ECO:0000256" key="3">
    <source>
        <dbReference type="ARBA" id="ARBA00023242"/>
    </source>
</evidence>
<keyword evidence="7" id="KW-1185">Reference proteome</keyword>
<feature type="domain" description="Alpha/beta hydrolase fold-3" evidence="4">
    <location>
        <begin position="90"/>
        <end position="287"/>
    </location>
</feature>
<dbReference type="RefSeq" id="XP_009009747.1">
    <property type="nucleotide sequence ID" value="XM_009011499.1"/>
</dbReference>
<dbReference type="Proteomes" id="UP000015101">
    <property type="component" value="Unassembled WGS sequence"/>
</dbReference>
<dbReference type="PANTHER" id="PTHR48081:SF33">
    <property type="entry name" value="KYNURENINE FORMAMIDASE"/>
    <property type="match status" value="1"/>
</dbReference>
<dbReference type="HOGENOM" id="CLU_012494_4_7_1"/>
<dbReference type="CTD" id="20198392"/>
<dbReference type="eggNOG" id="KOG4627">
    <property type="taxonomic scope" value="Eukaryota"/>
</dbReference>
<evidence type="ECO:0000313" key="5">
    <source>
        <dbReference type="EMBL" id="ESO13027.1"/>
    </source>
</evidence>
<sequence length="315" mass="36087">MYTDDDYERYIEELRSKSFEEIDFEISPSRWTRLLPADKVVQSHIDLINEASDNASKVLKIEENIKYGPSDKQAYDIVTNDGVTKKNPVFVFFHGGYWQALRSSTRQQYHYIGRPIVSKNATYVSVGYNLAPNVSLTEMVKQASVAISSIVKYFVALECSNIYLCGHSAGAHLALTSTTTCDDLPFISQYIKGFVLLSGIFDARPVYESSENKILHMTREESCEISPLVSEKHIKNLAAYLKHAAYFIVAAEQDPPLFKRESLELYRILQKEKFERIEFSIAEGMDHFNLVERLIEPEYFVTKKILKTMGLEKDE</sequence>
<dbReference type="InterPro" id="IPR050300">
    <property type="entry name" value="GDXG_lipolytic_enzyme"/>
</dbReference>
<evidence type="ECO:0000256" key="1">
    <source>
        <dbReference type="ARBA" id="ARBA00022490"/>
    </source>
</evidence>
<dbReference type="GO" id="GO:0005737">
    <property type="term" value="C:cytoplasm"/>
    <property type="evidence" value="ECO:0000318"/>
    <property type="project" value="GO_Central"/>
</dbReference>